<evidence type="ECO:0000313" key="1">
    <source>
        <dbReference type="EMBL" id="GGH40997.1"/>
    </source>
</evidence>
<reference evidence="2" key="1">
    <citation type="journal article" date="2019" name="Int. J. Syst. Evol. Microbiol.">
        <title>The Global Catalogue of Microorganisms (GCM) 10K type strain sequencing project: providing services to taxonomists for standard genome sequencing and annotation.</title>
        <authorList>
            <consortium name="The Broad Institute Genomics Platform"/>
            <consortium name="The Broad Institute Genome Sequencing Center for Infectious Disease"/>
            <person name="Wu L."/>
            <person name="Ma J."/>
        </authorList>
    </citation>
    <scope>NUCLEOTIDE SEQUENCE [LARGE SCALE GENOMIC DNA]</scope>
    <source>
        <strain evidence="2">CGMCC 1.12770</strain>
    </source>
</reference>
<evidence type="ECO:0000313" key="2">
    <source>
        <dbReference type="Proteomes" id="UP000652153"/>
    </source>
</evidence>
<gene>
    <name evidence="1" type="ORF">GCM10008014_00260</name>
</gene>
<dbReference type="EMBL" id="BMFU01000001">
    <property type="protein sequence ID" value="GGH40997.1"/>
    <property type="molecule type" value="Genomic_DNA"/>
</dbReference>
<comment type="caution">
    <text evidence="1">The sequence shown here is derived from an EMBL/GenBank/DDBJ whole genome shotgun (WGS) entry which is preliminary data.</text>
</comment>
<protein>
    <submittedName>
        <fullName evidence="1">Uncharacterized protein</fullName>
    </submittedName>
</protein>
<name>A0ABQ1YW46_9BACL</name>
<dbReference type="Proteomes" id="UP000652153">
    <property type="component" value="Unassembled WGS sequence"/>
</dbReference>
<keyword evidence="2" id="KW-1185">Reference proteome</keyword>
<accession>A0ABQ1YW46</accession>
<organism evidence="1 2">
    <name type="scientific">Paenibacillus silvae</name>
    <dbReference type="NCBI Taxonomy" id="1325358"/>
    <lineage>
        <taxon>Bacteria</taxon>
        <taxon>Bacillati</taxon>
        <taxon>Bacillota</taxon>
        <taxon>Bacilli</taxon>
        <taxon>Bacillales</taxon>
        <taxon>Paenibacillaceae</taxon>
        <taxon>Paenibacillus</taxon>
    </lineage>
</organism>
<proteinExistence type="predicted"/>
<sequence length="60" mass="6778">MVSTGAALALALPNTIEDPSRAAAIKDLIFINTFPPIHYILRNTFPLNIIFYKMSMKKKR</sequence>